<keyword evidence="4" id="KW-0963">Cytoplasm</keyword>
<dbReference type="PANTHER" id="PTHR10742">
    <property type="entry name" value="FLAVIN MONOAMINE OXIDASE"/>
    <property type="match status" value="1"/>
</dbReference>
<dbReference type="EMBL" id="CVRI01000049">
    <property type="protein sequence ID" value="CRK99212.1"/>
    <property type="molecule type" value="Genomic_DNA"/>
</dbReference>
<keyword evidence="9" id="KW-0472">Membrane</keyword>
<gene>
    <name evidence="11" type="primary">similar to Spermine oxidase</name>
    <name evidence="11" type="ORF">CLUMA_CG012499</name>
</gene>
<keyword evidence="5" id="KW-0285">Flavoprotein</keyword>
<feature type="region of interest" description="Disordered" evidence="8">
    <location>
        <begin position="252"/>
        <end position="277"/>
    </location>
</feature>
<evidence type="ECO:0000256" key="6">
    <source>
        <dbReference type="ARBA" id="ARBA00022827"/>
    </source>
</evidence>
<keyword evidence="12" id="KW-1185">Reference proteome</keyword>
<feature type="compositionally biased region" description="Polar residues" evidence="8">
    <location>
        <begin position="264"/>
        <end position="277"/>
    </location>
</feature>
<sequence>MNVKNENTKRKYRVVIIGAGAAGLSAANSLIKNGLDDFVILEARNRIGGRINSIELGSQKVEMGANWIHGVLGNPIFEFAMSHGLVDILQTPQHRRVVALSEDGKQVSFEVLQEIYEAYLVFLRRCEEYFLAEYVPPDNIFSVGQHIQLEIDLYLKSISNDKDKHLREMIFKCLLKRECCITGCHSMDEIDLLELGSYTELQGGNIILPSGYSSILTPLRNNLPQEAIILNCPVKTIKWKKKKTVITSPSGLNQIPEEIEDSDGNNSESGNAKGSSCVQGQLDSRVQIVCETNEEFFADHVICTIPLGVLKESPNLFDPPLPDYKQESIQNLLYGTVNKIFLQFDRPFLNQDISEILLLWNDDVQSKESTEEQIKNFWYRKIYSFSKISETFLLGWISGKEAEYMETLDDKIVSDKCTELLKKFLKDPCIPAPIKCIRTTWKSQTYSRGIYYSTVHGAYLSGRSAAQVIYTPESPQEIVMVNDSSDLSSWIQGIQLE</sequence>
<feature type="domain" description="Amine oxidase" evidence="10">
    <location>
        <begin position="22"/>
        <end position="451"/>
    </location>
</feature>
<dbReference type="OrthoDB" id="2019015at2759"/>
<dbReference type="GO" id="GO:0046592">
    <property type="term" value="F:polyamine oxidase activity"/>
    <property type="evidence" value="ECO:0007669"/>
    <property type="project" value="TreeGrafter"/>
</dbReference>
<dbReference type="PRINTS" id="PR00411">
    <property type="entry name" value="PNDRDTASEI"/>
</dbReference>
<accession>A0A1J1II52</accession>
<dbReference type="Gene3D" id="3.90.660.10">
    <property type="match status" value="2"/>
</dbReference>
<evidence type="ECO:0000256" key="7">
    <source>
        <dbReference type="ARBA" id="ARBA00023002"/>
    </source>
</evidence>
<keyword evidence="6" id="KW-0274">FAD</keyword>
<dbReference type="Gene3D" id="3.50.50.60">
    <property type="entry name" value="FAD/NAD(P)-binding domain"/>
    <property type="match status" value="1"/>
</dbReference>
<dbReference type="GO" id="GO:0005737">
    <property type="term" value="C:cytoplasm"/>
    <property type="evidence" value="ECO:0007669"/>
    <property type="project" value="UniProtKB-SubCell"/>
</dbReference>
<dbReference type="PANTHER" id="PTHR10742:SF405">
    <property type="entry name" value="PEROXISOMAL N(1)-ACETYL-SPERMINE_SPERMIDINE OXIDASE"/>
    <property type="match status" value="1"/>
</dbReference>
<evidence type="ECO:0000256" key="3">
    <source>
        <dbReference type="ARBA" id="ARBA00005995"/>
    </source>
</evidence>
<comment type="subcellular location">
    <subcellularLocation>
        <location evidence="2">Cytoplasm</location>
    </subcellularLocation>
</comment>
<evidence type="ECO:0000259" key="10">
    <source>
        <dbReference type="Pfam" id="PF01593"/>
    </source>
</evidence>
<dbReference type="Proteomes" id="UP000183832">
    <property type="component" value="Unassembled WGS sequence"/>
</dbReference>
<evidence type="ECO:0000313" key="12">
    <source>
        <dbReference type="Proteomes" id="UP000183832"/>
    </source>
</evidence>
<dbReference type="STRING" id="568069.A0A1J1II52"/>
<feature type="transmembrane region" description="Helical" evidence="9">
    <location>
        <begin position="12"/>
        <end position="31"/>
    </location>
</feature>
<keyword evidence="7" id="KW-0560">Oxidoreductase</keyword>
<dbReference type="InterPro" id="IPR050281">
    <property type="entry name" value="Flavin_monoamine_oxidase"/>
</dbReference>
<evidence type="ECO:0000256" key="5">
    <source>
        <dbReference type="ARBA" id="ARBA00022630"/>
    </source>
</evidence>
<reference evidence="11 12" key="1">
    <citation type="submission" date="2015-04" db="EMBL/GenBank/DDBJ databases">
        <authorList>
            <person name="Syromyatnikov M.Y."/>
            <person name="Popov V.N."/>
        </authorList>
    </citation>
    <scope>NUCLEOTIDE SEQUENCE [LARGE SCALE GENOMIC DNA]</scope>
</reference>
<protein>
    <submittedName>
        <fullName evidence="11">CLUMA_CG012499, isoform A</fullName>
    </submittedName>
</protein>
<dbReference type="SUPFAM" id="SSF51905">
    <property type="entry name" value="FAD/NAD(P)-binding domain"/>
    <property type="match status" value="1"/>
</dbReference>
<evidence type="ECO:0000313" key="11">
    <source>
        <dbReference type="EMBL" id="CRK99212.1"/>
    </source>
</evidence>
<name>A0A1J1II52_9DIPT</name>
<evidence type="ECO:0000256" key="8">
    <source>
        <dbReference type="SAM" id="MobiDB-lite"/>
    </source>
</evidence>
<comment type="similarity">
    <text evidence="3">Belongs to the flavin monoamine oxidase family.</text>
</comment>
<dbReference type="AlphaFoldDB" id="A0A1J1II52"/>
<dbReference type="InterPro" id="IPR002937">
    <property type="entry name" value="Amino_oxidase"/>
</dbReference>
<keyword evidence="9" id="KW-1133">Transmembrane helix</keyword>
<evidence type="ECO:0000256" key="9">
    <source>
        <dbReference type="SAM" id="Phobius"/>
    </source>
</evidence>
<evidence type="ECO:0000256" key="1">
    <source>
        <dbReference type="ARBA" id="ARBA00001974"/>
    </source>
</evidence>
<dbReference type="SUPFAM" id="SSF54373">
    <property type="entry name" value="FAD-linked reductases, C-terminal domain"/>
    <property type="match status" value="1"/>
</dbReference>
<dbReference type="Pfam" id="PF01593">
    <property type="entry name" value="Amino_oxidase"/>
    <property type="match status" value="1"/>
</dbReference>
<proteinExistence type="inferred from homology"/>
<evidence type="ECO:0000256" key="4">
    <source>
        <dbReference type="ARBA" id="ARBA00022490"/>
    </source>
</evidence>
<evidence type="ECO:0000256" key="2">
    <source>
        <dbReference type="ARBA" id="ARBA00004496"/>
    </source>
</evidence>
<keyword evidence="9" id="KW-0812">Transmembrane</keyword>
<comment type="cofactor">
    <cofactor evidence="1">
        <name>FAD</name>
        <dbReference type="ChEBI" id="CHEBI:57692"/>
    </cofactor>
</comment>
<dbReference type="InterPro" id="IPR036188">
    <property type="entry name" value="FAD/NAD-bd_sf"/>
</dbReference>
<organism evidence="11 12">
    <name type="scientific">Clunio marinus</name>
    <dbReference type="NCBI Taxonomy" id="568069"/>
    <lineage>
        <taxon>Eukaryota</taxon>
        <taxon>Metazoa</taxon>
        <taxon>Ecdysozoa</taxon>
        <taxon>Arthropoda</taxon>
        <taxon>Hexapoda</taxon>
        <taxon>Insecta</taxon>
        <taxon>Pterygota</taxon>
        <taxon>Neoptera</taxon>
        <taxon>Endopterygota</taxon>
        <taxon>Diptera</taxon>
        <taxon>Nematocera</taxon>
        <taxon>Chironomoidea</taxon>
        <taxon>Chironomidae</taxon>
        <taxon>Clunio</taxon>
    </lineage>
</organism>